<proteinExistence type="predicted"/>
<gene>
    <name evidence="2" type="ORF">GCM10022223_59040</name>
</gene>
<evidence type="ECO:0000256" key="1">
    <source>
        <dbReference type="SAM" id="MobiDB-lite"/>
    </source>
</evidence>
<dbReference type="EMBL" id="BAAAZO010000011">
    <property type="protein sequence ID" value="GAA3632903.1"/>
    <property type="molecule type" value="Genomic_DNA"/>
</dbReference>
<feature type="region of interest" description="Disordered" evidence="1">
    <location>
        <begin position="73"/>
        <end position="99"/>
    </location>
</feature>
<feature type="region of interest" description="Disordered" evidence="1">
    <location>
        <begin position="31"/>
        <end position="52"/>
    </location>
</feature>
<sequence>MQAAPGQRRPTDPNALNCGNLVLPRWRQPANAIRDEEAAGSNPVTPTAKLPVSRTSTDRRLWFVALARPGVRHLGDPSDLSRTDFTDPGSPRPGDWAPTKPILRHDVLTLSAVCLI</sequence>
<dbReference type="Proteomes" id="UP001501074">
    <property type="component" value="Unassembled WGS sequence"/>
</dbReference>
<evidence type="ECO:0000313" key="3">
    <source>
        <dbReference type="Proteomes" id="UP001501074"/>
    </source>
</evidence>
<keyword evidence="3" id="KW-1185">Reference proteome</keyword>
<name>A0ABP7AIZ1_9ACTN</name>
<accession>A0ABP7AIZ1</accession>
<protein>
    <submittedName>
        <fullName evidence="2">Uncharacterized protein</fullName>
    </submittedName>
</protein>
<comment type="caution">
    <text evidence="2">The sequence shown here is derived from an EMBL/GenBank/DDBJ whole genome shotgun (WGS) entry which is preliminary data.</text>
</comment>
<reference evidence="3" key="1">
    <citation type="journal article" date="2019" name="Int. J. Syst. Evol. Microbiol.">
        <title>The Global Catalogue of Microorganisms (GCM) 10K type strain sequencing project: providing services to taxonomists for standard genome sequencing and annotation.</title>
        <authorList>
            <consortium name="The Broad Institute Genomics Platform"/>
            <consortium name="The Broad Institute Genome Sequencing Center for Infectious Disease"/>
            <person name="Wu L."/>
            <person name="Ma J."/>
        </authorList>
    </citation>
    <scope>NUCLEOTIDE SEQUENCE [LARGE SCALE GENOMIC DNA]</scope>
    <source>
        <strain evidence="3">JCM 16902</strain>
    </source>
</reference>
<evidence type="ECO:0000313" key="2">
    <source>
        <dbReference type="EMBL" id="GAA3632903.1"/>
    </source>
</evidence>
<organism evidence="2 3">
    <name type="scientific">Kineosporia mesophila</name>
    <dbReference type="NCBI Taxonomy" id="566012"/>
    <lineage>
        <taxon>Bacteria</taxon>
        <taxon>Bacillati</taxon>
        <taxon>Actinomycetota</taxon>
        <taxon>Actinomycetes</taxon>
        <taxon>Kineosporiales</taxon>
        <taxon>Kineosporiaceae</taxon>
        <taxon>Kineosporia</taxon>
    </lineage>
</organism>
<feature type="compositionally biased region" description="Basic and acidic residues" evidence="1">
    <location>
        <begin position="73"/>
        <end position="85"/>
    </location>
</feature>